<protein>
    <recommendedName>
        <fullName evidence="6">Enoyl-CoA delta isomerase 2, mitochondrial</fullName>
    </recommendedName>
</protein>
<dbReference type="Gene3D" id="3.90.226.10">
    <property type="entry name" value="2-enoyl-CoA Hydratase, Chain A, domain 1"/>
    <property type="match status" value="1"/>
</dbReference>
<gene>
    <name evidence="4" type="ORF">PSYICH_LOCUS8722</name>
</gene>
<evidence type="ECO:0000256" key="3">
    <source>
        <dbReference type="ARBA" id="ARBA00023235"/>
    </source>
</evidence>
<evidence type="ECO:0008006" key="6">
    <source>
        <dbReference type="Google" id="ProtNLM"/>
    </source>
</evidence>
<reference evidence="4" key="1">
    <citation type="submission" date="2022-01" db="EMBL/GenBank/DDBJ databases">
        <authorList>
            <person name="King R."/>
        </authorList>
    </citation>
    <scope>NUCLEOTIDE SEQUENCE</scope>
</reference>
<dbReference type="OrthoDB" id="409763at2759"/>
<sequence>MSVILESTRDGVKTIKINRPERKNALNSTAYSTITNILNKDATNDKIVVTILTGIGDYFTSGNDLASAMSEETEVALNRVENMVKTIINYPKLLICVVNGPAIGIGATLVTLCDVVYASDKAIFDLPFMKLGLVAEGCSSYNYPLILGKSVASEMIFFGRKLTAQEALKLGLVSRVIPHIQLPSFVDSLHQYGKLPVENVKRNKAVIMDNFRDVFVQINRREFKYLKEAVYSEDFAKTIANFLSKKSKL</sequence>
<evidence type="ECO:0000313" key="4">
    <source>
        <dbReference type="EMBL" id="CAH1108655.1"/>
    </source>
</evidence>
<dbReference type="InterPro" id="IPR051053">
    <property type="entry name" value="ECH/Chromodomain_protein"/>
</dbReference>
<dbReference type="CDD" id="cd06558">
    <property type="entry name" value="crotonase-like"/>
    <property type="match status" value="1"/>
</dbReference>
<dbReference type="GO" id="GO:0005777">
    <property type="term" value="C:peroxisome"/>
    <property type="evidence" value="ECO:0007669"/>
    <property type="project" value="UniProtKB-SubCell"/>
</dbReference>
<accession>A0A9P0CZK3</accession>
<keyword evidence="5" id="KW-1185">Reference proteome</keyword>
<dbReference type="InterPro" id="IPR001753">
    <property type="entry name" value="Enoyl-CoA_hydra/iso"/>
</dbReference>
<evidence type="ECO:0000313" key="5">
    <source>
        <dbReference type="Proteomes" id="UP001153636"/>
    </source>
</evidence>
<dbReference type="AlphaFoldDB" id="A0A9P0CZK3"/>
<proteinExistence type="predicted"/>
<evidence type="ECO:0000256" key="2">
    <source>
        <dbReference type="ARBA" id="ARBA00023140"/>
    </source>
</evidence>
<evidence type="ECO:0000256" key="1">
    <source>
        <dbReference type="ARBA" id="ARBA00004275"/>
    </source>
</evidence>
<dbReference type="EMBL" id="OV651815">
    <property type="protein sequence ID" value="CAH1108655.1"/>
    <property type="molecule type" value="Genomic_DNA"/>
</dbReference>
<dbReference type="InterPro" id="IPR029045">
    <property type="entry name" value="ClpP/crotonase-like_dom_sf"/>
</dbReference>
<dbReference type="Gene3D" id="1.10.12.10">
    <property type="entry name" value="Lyase 2-enoyl-coa Hydratase, Chain A, domain 2"/>
    <property type="match status" value="1"/>
</dbReference>
<dbReference type="InterPro" id="IPR014748">
    <property type="entry name" value="Enoyl-CoA_hydra_C"/>
</dbReference>
<dbReference type="GO" id="GO:0004165">
    <property type="term" value="F:delta(3)-delta(2)-enoyl-CoA isomerase activity"/>
    <property type="evidence" value="ECO:0007669"/>
    <property type="project" value="UniProtKB-ARBA"/>
</dbReference>
<keyword evidence="2" id="KW-0576">Peroxisome</keyword>
<dbReference type="Proteomes" id="UP001153636">
    <property type="component" value="Chromosome 3"/>
</dbReference>
<name>A0A9P0CZK3_9CUCU</name>
<dbReference type="Pfam" id="PF00378">
    <property type="entry name" value="ECH_1"/>
    <property type="match status" value="1"/>
</dbReference>
<organism evidence="4 5">
    <name type="scientific">Psylliodes chrysocephalus</name>
    <dbReference type="NCBI Taxonomy" id="3402493"/>
    <lineage>
        <taxon>Eukaryota</taxon>
        <taxon>Metazoa</taxon>
        <taxon>Ecdysozoa</taxon>
        <taxon>Arthropoda</taxon>
        <taxon>Hexapoda</taxon>
        <taxon>Insecta</taxon>
        <taxon>Pterygota</taxon>
        <taxon>Neoptera</taxon>
        <taxon>Endopterygota</taxon>
        <taxon>Coleoptera</taxon>
        <taxon>Polyphaga</taxon>
        <taxon>Cucujiformia</taxon>
        <taxon>Chrysomeloidea</taxon>
        <taxon>Chrysomelidae</taxon>
        <taxon>Galerucinae</taxon>
        <taxon>Alticini</taxon>
        <taxon>Psylliodes</taxon>
    </lineage>
</organism>
<dbReference type="PANTHER" id="PTHR43684">
    <property type="match status" value="1"/>
</dbReference>
<keyword evidence="3" id="KW-0413">Isomerase</keyword>
<comment type="subcellular location">
    <subcellularLocation>
        <location evidence="1">Peroxisome</location>
    </subcellularLocation>
</comment>
<dbReference type="SUPFAM" id="SSF52096">
    <property type="entry name" value="ClpP/crotonase"/>
    <property type="match status" value="1"/>
</dbReference>
<dbReference type="PANTHER" id="PTHR43684:SF1">
    <property type="entry name" value="ENOYL-COA DELTA ISOMERASE 2"/>
    <property type="match status" value="1"/>
</dbReference>